<name>A0ACB9CTB8_CICIN</name>
<proteinExistence type="predicted"/>
<keyword evidence="2" id="KW-1185">Reference proteome</keyword>
<organism evidence="1 2">
    <name type="scientific">Cichorium intybus</name>
    <name type="common">Chicory</name>
    <dbReference type="NCBI Taxonomy" id="13427"/>
    <lineage>
        <taxon>Eukaryota</taxon>
        <taxon>Viridiplantae</taxon>
        <taxon>Streptophyta</taxon>
        <taxon>Embryophyta</taxon>
        <taxon>Tracheophyta</taxon>
        <taxon>Spermatophyta</taxon>
        <taxon>Magnoliopsida</taxon>
        <taxon>eudicotyledons</taxon>
        <taxon>Gunneridae</taxon>
        <taxon>Pentapetalae</taxon>
        <taxon>asterids</taxon>
        <taxon>campanulids</taxon>
        <taxon>Asterales</taxon>
        <taxon>Asteraceae</taxon>
        <taxon>Cichorioideae</taxon>
        <taxon>Cichorieae</taxon>
        <taxon>Cichoriinae</taxon>
        <taxon>Cichorium</taxon>
    </lineage>
</organism>
<comment type="caution">
    <text evidence="1">The sequence shown here is derived from an EMBL/GenBank/DDBJ whole genome shotgun (WGS) entry which is preliminary data.</text>
</comment>
<dbReference type="EMBL" id="CM042013">
    <property type="protein sequence ID" value="KAI3737500.1"/>
    <property type="molecule type" value="Genomic_DNA"/>
</dbReference>
<reference evidence="1 2" key="2">
    <citation type="journal article" date="2022" name="Mol. Ecol. Resour.">
        <title>The genomes of chicory, endive, great burdock and yacon provide insights into Asteraceae paleo-polyploidization history and plant inulin production.</title>
        <authorList>
            <person name="Fan W."/>
            <person name="Wang S."/>
            <person name="Wang H."/>
            <person name="Wang A."/>
            <person name="Jiang F."/>
            <person name="Liu H."/>
            <person name="Zhao H."/>
            <person name="Xu D."/>
            <person name="Zhang Y."/>
        </authorList>
    </citation>
    <scope>NUCLEOTIDE SEQUENCE [LARGE SCALE GENOMIC DNA]</scope>
    <source>
        <strain evidence="2">cv. Punajuju</strain>
        <tissue evidence="1">Leaves</tissue>
    </source>
</reference>
<reference evidence="2" key="1">
    <citation type="journal article" date="2022" name="Mol. Ecol. Resour.">
        <title>The genomes of chicory, endive, great burdock and yacon provide insights into Asteraceae palaeo-polyploidization history and plant inulin production.</title>
        <authorList>
            <person name="Fan W."/>
            <person name="Wang S."/>
            <person name="Wang H."/>
            <person name="Wang A."/>
            <person name="Jiang F."/>
            <person name="Liu H."/>
            <person name="Zhao H."/>
            <person name="Xu D."/>
            <person name="Zhang Y."/>
        </authorList>
    </citation>
    <scope>NUCLEOTIDE SEQUENCE [LARGE SCALE GENOMIC DNA]</scope>
    <source>
        <strain evidence="2">cv. Punajuju</strain>
    </source>
</reference>
<evidence type="ECO:0000313" key="2">
    <source>
        <dbReference type="Proteomes" id="UP001055811"/>
    </source>
</evidence>
<sequence>MTDVGYPKVTICTTLDMLNVRLLIVGSHGRGAVMRFSPLLLPKCLVSSHCCWAGSWKMGCRWNKVEAIVLGYKRDTEQIPLDPVTNKIGDFWHVLLKGDFTDMLYGYKFYEEFCPEEGHYYDSSRILLDPYAKVGRSLMFWDMLMIVGAKWPGKDSPVQSLPVSGTCTESTSGTAFKMDPLLGGSNRKNNDKYALVSSMSSFSDRRLAGLQGKCALPNRELQISRLSGKVYKTRNDAVVGDNNVKNTLGVKRKYGKTRKRKRTTLNAVEHLNTEDSWSQPYRRGHSPPLLLAGDNTDPPPFSHFSVFWETRTPPETCIHRASNTTLVVAGLGCGLPEEQSLSRILSWQFDQQVVLRGESPLPSLNLSP</sequence>
<accession>A0ACB9CTB8</accession>
<evidence type="ECO:0000313" key="1">
    <source>
        <dbReference type="EMBL" id="KAI3737500.1"/>
    </source>
</evidence>
<gene>
    <name evidence="1" type="ORF">L2E82_27504</name>
</gene>
<dbReference type="Proteomes" id="UP001055811">
    <property type="component" value="Linkage Group LG05"/>
</dbReference>
<protein>
    <submittedName>
        <fullName evidence="1">Uncharacterized protein</fullName>
    </submittedName>
</protein>